<reference evidence="2 3" key="1">
    <citation type="submission" date="2018-06" db="EMBL/GenBank/DDBJ databases">
        <authorList>
            <consortium name="Pathogen Informatics"/>
            <person name="Doyle S."/>
        </authorList>
    </citation>
    <scope>NUCLEOTIDE SEQUENCE [LARGE SCALE GENOMIC DNA]</scope>
    <source>
        <strain evidence="2 3">NCTC11388</strain>
    </source>
</reference>
<name>A0A380BBN1_SPHSI</name>
<accession>A0A380BBN1</accession>
<gene>
    <name evidence="2" type="ORF">NCTC11388_00544</name>
</gene>
<dbReference type="AlphaFoldDB" id="A0A380BBN1"/>
<evidence type="ECO:0000313" key="3">
    <source>
        <dbReference type="Proteomes" id="UP000254893"/>
    </source>
</evidence>
<organism evidence="2 3">
    <name type="scientific">Sphingobacterium spiritivorum</name>
    <name type="common">Flavobacterium spiritivorum</name>
    <dbReference type="NCBI Taxonomy" id="258"/>
    <lineage>
        <taxon>Bacteria</taxon>
        <taxon>Pseudomonadati</taxon>
        <taxon>Bacteroidota</taxon>
        <taxon>Sphingobacteriia</taxon>
        <taxon>Sphingobacteriales</taxon>
        <taxon>Sphingobacteriaceae</taxon>
        <taxon>Sphingobacterium</taxon>
    </lineage>
</organism>
<dbReference type="PROSITE" id="PS51257">
    <property type="entry name" value="PROKAR_LIPOPROTEIN"/>
    <property type="match status" value="1"/>
</dbReference>
<protein>
    <recommendedName>
        <fullName evidence="4">DUF3828 domain-containing protein</fullName>
    </recommendedName>
</protein>
<dbReference type="EMBL" id="UGYW01000001">
    <property type="protein sequence ID" value="SUI98148.1"/>
    <property type="molecule type" value="Genomic_DNA"/>
</dbReference>
<feature type="signal peptide" evidence="1">
    <location>
        <begin position="1"/>
        <end position="21"/>
    </location>
</feature>
<dbReference type="RefSeq" id="WP_115168985.1">
    <property type="nucleotide sequence ID" value="NZ_UGYW01000001.1"/>
</dbReference>
<dbReference type="Proteomes" id="UP000254893">
    <property type="component" value="Unassembled WGS sequence"/>
</dbReference>
<keyword evidence="1" id="KW-0732">Signal</keyword>
<evidence type="ECO:0008006" key="4">
    <source>
        <dbReference type="Google" id="ProtNLM"/>
    </source>
</evidence>
<evidence type="ECO:0000256" key="1">
    <source>
        <dbReference type="SAM" id="SignalP"/>
    </source>
</evidence>
<feature type="chain" id="PRO_5016920725" description="DUF3828 domain-containing protein" evidence="1">
    <location>
        <begin position="22"/>
        <end position="167"/>
    </location>
</feature>
<proteinExistence type="predicted"/>
<sequence>MKKFIFTLVICLCAVFLISCSKNENTEIRKTLTDFFNKKVHYGAVDRELISPDLDSLIDKAIAREKDDAEKVAKSDHPSDKPLMIEGDIFTSLYEGQDTFQIDSIKVKGDTAFVVVQFANTGYKESWKDEVVLIKKKTWRVDNVYFGEDKDLKSTKDVLKQLINTSD</sequence>
<evidence type="ECO:0000313" key="2">
    <source>
        <dbReference type="EMBL" id="SUI98148.1"/>
    </source>
</evidence>